<comment type="cofactor">
    <cofactor evidence="1">
        <name>pyridoxal 5'-phosphate</name>
        <dbReference type="ChEBI" id="CHEBI:597326"/>
    </cofactor>
</comment>
<dbReference type="SUPFAM" id="SSF53383">
    <property type="entry name" value="PLP-dependent transferases"/>
    <property type="match status" value="1"/>
</dbReference>
<dbReference type="Gene3D" id="3.40.640.10">
    <property type="entry name" value="Type I PLP-dependent aspartate aminotransferase-like (Major domain)"/>
    <property type="match status" value="1"/>
</dbReference>
<dbReference type="Pfam" id="PF00155">
    <property type="entry name" value="Aminotran_1_2"/>
    <property type="match status" value="1"/>
</dbReference>
<dbReference type="InterPro" id="IPR015421">
    <property type="entry name" value="PyrdxlP-dep_Trfase_major"/>
</dbReference>
<dbReference type="AlphaFoldDB" id="A0A0L8BGM7"/>
<evidence type="ECO:0000256" key="5">
    <source>
        <dbReference type="ARBA" id="ARBA00022679"/>
    </source>
</evidence>
<comment type="similarity">
    <text evidence="2">Belongs to the class-I pyridoxal-phosphate-dependent aminotransferase family.</text>
</comment>
<dbReference type="InterPro" id="IPR004839">
    <property type="entry name" value="Aminotransferase_I/II_large"/>
</dbReference>
<accession>A0A0L8BGM7</accession>
<evidence type="ECO:0000256" key="6">
    <source>
        <dbReference type="ARBA" id="ARBA00022898"/>
    </source>
</evidence>
<comment type="caution">
    <text evidence="8">The sequence shown here is derived from an EMBL/GenBank/DDBJ whole genome shotgun (WGS) entry which is preliminary data.</text>
</comment>
<organism evidence="8 9">
    <name type="scientific">Ensifer adhaerens</name>
    <name type="common">Sinorhizobium morelense</name>
    <dbReference type="NCBI Taxonomy" id="106592"/>
    <lineage>
        <taxon>Bacteria</taxon>
        <taxon>Pseudomonadati</taxon>
        <taxon>Pseudomonadota</taxon>
        <taxon>Alphaproteobacteria</taxon>
        <taxon>Hyphomicrobiales</taxon>
        <taxon>Rhizobiaceae</taxon>
        <taxon>Sinorhizobium/Ensifer group</taxon>
        <taxon>Ensifer</taxon>
    </lineage>
</organism>
<evidence type="ECO:0000313" key="8">
    <source>
        <dbReference type="EMBL" id="KOF13723.1"/>
    </source>
</evidence>
<keyword evidence="4" id="KW-0032">Aminotransferase</keyword>
<dbReference type="RefSeq" id="WP_053252443.1">
    <property type="nucleotide sequence ID" value="NZ_LGAP01000033.1"/>
</dbReference>
<dbReference type="InterPro" id="IPR015422">
    <property type="entry name" value="PyrdxlP-dep_Trfase_small"/>
</dbReference>
<dbReference type="Gene3D" id="3.90.1150.10">
    <property type="entry name" value="Aspartate Aminotransferase, domain 1"/>
    <property type="match status" value="1"/>
</dbReference>
<proteinExistence type="inferred from homology"/>
<dbReference type="GO" id="GO:0030170">
    <property type="term" value="F:pyridoxal phosphate binding"/>
    <property type="evidence" value="ECO:0007669"/>
    <property type="project" value="InterPro"/>
</dbReference>
<evidence type="ECO:0000256" key="4">
    <source>
        <dbReference type="ARBA" id="ARBA00022576"/>
    </source>
</evidence>
<protein>
    <submittedName>
        <fullName evidence="8">GntR family transcriptional regulator</fullName>
    </submittedName>
</protein>
<dbReference type="InterPro" id="IPR050859">
    <property type="entry name" value="Class-I_PLP-dep_aminotransf"/>
</dbReference>
<dbReference type="PANTHER" id="PTHR42790">
    <property type="entry name" value="AMINOTRANSFERASE"/>
    <property type="match status" value="1"/>
</dbReference>
<dbReference type="GO" id="GO:0008483">
    <property type="term" value="F:transaminase activity"/>
    <property type="evidence" value="ECO:0007669"/>
    <property type="project" value="UniProtKB-KW"/>
</dbReference>
<dbReference type="Proteomes" id="UP000037425">
    <property type="component" value="Unassembled WGS sequence"/>
</dbReference>
<dbReference type="InterPro" id="IPR015424">
    <property type="entry name" value="PyrdxlP-dep_Trfase"/>
</dbReference>
<gene>
    <name evidence="8" type="ORF">AC244_29925</name>
</gene>
<evidence type="ECO:0000259" key="7">
    <source>
        <dbReference type="Pfam" id="PF00155"/>
    </source>
</evidence>
<evidence type="ECO:0000256" key="1">
    <source>
        <dbReference type="ARBA" id="ARBA00001933"/>
    </source>
</evidence>
<keyword evidence="6" id="KW-0663">Pyridoxal phosphate</keyword>
<evidence type="ECO:0000256" key="2">
    <source>
        <dbReference type="ARBA" id="ARBA00007441"/>
    </source>
</evidence>
<dbReference type="OrthoDB" id="9804020at2"/>
<dbReference type="FunFam" id="3.40.640.10:FF:000053">
    <property type="entry name" value="Aminotransferase, class I"/>
    <property type="match status" value="1"/>
</dbReference>
<evidence type="ECO:0000313" key="9">
    <source>
        <dbReference type="Proteomes" id="UP000037425"/>
    </source>
</evidence>
<name>A0A0L8BGM7_ENSAD</name>
<keyword evidence="5" id="KW-0808">Transferase</keyword>
<reference evidence="9" key="1">
    <citation type="submission" date="2015-07" db="EMBL/GenBank/DDBJ databases">
        <title>Whole genome sequence of an Ensifer adhaerens strain isolated from a cave pool in the Wind Cave National Park.</title>
        <authorList>
            <person name="Eng W.W.H."/>
            <person name="Gan H.M."/>
            <person name="Barton H.A."/>
            <person name="Savka M.A."/>
        </authorList>
    </citation>
    <scope>NUCLEOTIDE SEQUENCE [LARGE SCALE GENOMIC DNA]</scope>
    <source>
        <strain evidence="9">SD006</strain>
    </source>
</reference>
<dbReference type="EMBL" id="LGAP01000033">
    <property type="protein sequence ID" value="KOF13723.1"/>
    <property type="molecule type" value="Genomic_DNA"/>
</dbReference>
<feature type="domain" description="Aminotransferase class I/classII large" evidence="7">
    <location>
        <begin position="67"/>
        <end position="396"/>
    </location>
</feature>
<dbReference type="PATRIC" id="fig|106592.7.peg.5147"/>
<dbReference type="GO" id="GO:1901605">
    <property type="term" value="P:alpha-amino acid metabolic process"/>
    <property type="evidence" value="ECO:0007669"/>
    <property type="project" value="TreeGrafter"/>
</dbReference>
<evidence type="ECO:0000256" key="3">
    <source>
        <dbReference type="ARBA" id="ARBA00011738"/>
    </source>
</evidence>
<sequence length="409" mass="44586">MLDWDHIFATRSSRMRASEIRELLKLLDRPDIISFAGGIPDPELFPDVEFRDAYAEIFSGPAVSAALQYSVSEGYKPLREWLAKQMEALGIPATVDNIFITSGSQQGLDYIGKLFLSPDDTALVTWPTYLGALQAFNAYEPNYDQLNPGGNRTPAAYAEAAKAAGGRVKFAYLSADFSNPTGETVDRAGRERVLDLAEELDIAVIEDAAYQSLRYDGEAIPPILALEIARKGDINNTRTVYCGSFSKTLAPGLRVGWVCASETVIRKLVLLKQAADLHSSTINQMAICTVAERGFEAQVAKIHKVYKHRRNAMLAALEKYMPDGVTWTKPEGGMFVWVTLPKGMDGAALLAKSLETAKVAFVPGRAFFADGSGENTLRVSFSCANDKMIEEGIRRLGDLVRGEAAALAA</sequence>
<dbReference type="PANTHER" id="PTHR42790:SF19">
    <property type="entry name" value="KYNURENINE_ALPHA-AMINOADIPATE AMINOTRANSFERASE, MITOCHONDRIAL"/>
    <property type="match status" value="1"/>
</dbReference>
<comment type="subunit">
    <text evidence="3">Homodimer.</text>
</comment>
<dbReference type="CDD" id="cd00609">
    <property type="entry name" value="AAT_like"/>
    <property type="match status" value="1"/>
</dbReference>